<reference evidence="6" key="2">
    <citation type="submission" date="2023-06" db="EMBL/GenBank/DDBJ databases">
        <authorList>
            <person name="Williams T.J."/>
            <person name="Allen M.A."/>
            <person name="Ivanova N."/>
            <person name="Huntemann M."/>
            <person name="Haque S."/>
            <person name="Hancock A.M."/>
            <person name="Brazendale S."/>
            <person name="Cavicchioli R."/>
        </authorList>
    </citation>
    <scope>NUCLEOTIDE SEQUENCE</scope>
    <source>
        <strain evidence="6">MAG_Ga0307966_1000010</strain>
    </source>
</reference>
<comment type="similarity">
    <text evidence="1 4">Belongs to the universal ribosomal protein uS10 family.</text>
</comment>
<proteinExistence type="inferred from homology"/>
<comment type="function">
    <text evidence="4">Involved in the binding of tRNA to the ribosomes.</text>
</comment>
<name>A0AA51GE68_9BACT</name>
<organism evidence="6">
    <name type="scientific">Candidatus Organicella extenuata</name>
    <dbReference type="NCBI Taxonomy" id="2841811"/>
    <lineage>
        <taxon>Bacteria</taxon>
        <taxon>Pseudomonadati</taxon>
        <taxon>Verrucomicrobiota</taxon>
        <taxon>Candidatus Organicella</taxon>
    </lineage>
</organism>
<dbReference type="PRINTS" id="PR00971">
    <property type="entry name" value="RIBOSOMALS10"/>
</dbReference>
<dbReference type="GO" id="GO:0003735">
    <property type="term" value="F:structural constituent of ribosome"/>
    <property type="evidence" value="ECO:0007669"/>
    <property type="project" value="InterPro"/>
</dbReference>
<dbReference type="GO" id="GO:0000049">
    <property type="term" value="F:tRNA binding"/>
    <property type="evidence" value="ECO:0007669"/>
    <property type="project" value="UniProtKB-UniRule"/>
</dbReference>
<evidence type="ECO:0000256" key="1">
    <source>
        <dbReference type="ARBA" id="ARBA00007102"/>
    </source>
</evidence>
<dbReference type="SMART" id="SM01403">
    <property type="entry name" value="Ribosomal_S10"/>
    <property type="match status" value="1"/>
</dbReference>
<evidence type="ECO:0000313" key="6">
    <source>
        <dbReference type="EMBL" id="WMI30438.1"/>
    </source>
</evidence>
<comment type="subunit">
    <text evidence="4">Part of the 30S ribosomal subunit.</text>
</comment>
<dbReference type="Pfam" id="PF00338">
    <property type="entry name" value="Ribosomal_S10"/>
    <property type="match status" value="1"/>
</dbReference>
<sequence>MINNVSNQKIRITLKSYTNESVVFAIKGIIKTVKKTNSTVSGPVSLPTKIKRFVVNRSPHVDKKSMDIFEIKIYKKILDIFKPNFKTIDELKKLNLSAEVDINITL</sequence>
<dbReference type="HAMAP" id="MF_00508">
    <property type="entry name" value="Ribosomal_uS10"/>
    <property type="match status" value="1"/>
</dbReference>
<dbReference type="InterPro" id="IPR018268">
    <property type="entry name" value="Ribosomal_uS10_CS"/>
</dbReference>
<dbReference type="GO" id="GO:1990904">
    <property type="term" value="C:ribonucleoprotein complex"/>
    <property type="evidence" value="ECO:0007669"/>
    <property type="project" value="UniProtKB-KW"/>
</dbReference>
<gene>
    <name evidence="4 6" type="primary">rpsJ</name>
    <name evidence="6" type="ORF">QTO32_00785</name>
</gene>
<dbReference type="Proteomes" id="UP001238843">
    <property type="component" value="Chromosome"/>
</dbReference>
<dbReference type="SUPFAM" id="SSF54999">
    <property type="entry name" value="Ribosomal protein S10"/>
    <property type="match status" value="1"/>
</dbReference>
<dbReference type="Gene3D" id="3.30.70.600">
    <property type="entry name" value="Ribosomal protein S10 domain"/>
    <property type="match status" value="1"/>
</dbReference>
<dbReference type="GO" id="GO:0005840">
    <property type="term" value="C:ribosome"/>
    <property type="evidence" value="ECO:0007669"/>
    <property type="project" value="UniProtKB-KW"/>
</dbReference>
<evidence type="ECO:0000256" key="4">
    <source>
        <dbReference type="HAMAP-Rule" id="MF_00508"/>
    </source>
</evidence>
<dbReference type="InterPro" id="IPR001848">
    <property type="entry name" value="Ribosomal_uS10"/>
</dbReference>
<dbReference type="EMBL" id="CP128385">
    <property type="protein sequence ID" value="WMI30438.1"/>
    <property type="molecule type" value="Genomic_DNA"/>
</dbReference>
<evidence type="ECO:0000259" key="5">
    <source>
        <dbReference type="SMART" id="SM01403"/>
    </source>
</evidence>
<dbReference type="PROSITE" id="PS00361">
    <property type="entry name" value="RIBOSOMAL_S10"/>
    <property type="match status" value="1"/>
</dbReference>
<dbReference type="InterPro" id="IPR036838">
    <property type="entry name" value="Ribosomal_uS10_dom_sf"/>
</dbReference>
<feature type="domain" description="Small ribosomal subunit protein uS10" evidence="5">
    <location>
        <begin position="11"/>
        <end position="105"/>
    </location>
</feature>
<evidence type="ECO:0000256" key="2">
    <source>
        <dbReference type="ARBA" id="ARBA00022980"/>
    </source>
</evidence>
<keyword evidence="2 4" id="KW-0689">Ribosomal protein</keyword>
<evidence type="ECO:0000256" key="3">
    <source>
        <dbReference type="ARBA" id="ARBA00023274"/>
    </source>
</evidence>
<keyword evidence="3 4" id="KW-0687">Ribonucleoprotein</keyword>
<dbReference type="NCBIfam" id="NF001861">
    <property type="entry name" value="PRK00596.1"/>
    <property type="match status" value="1"/>
</dbReference>
<dbReference type="NCBIfam" id="TIGR01049">
    <property type="entry name" value="rpsJ_bact"/>
    <property type="match status" value="1"/>
</dbReference>
<reference evidence="6" key="1">
    <citation type="journal article" date="2021" name="Front. Microbiol.">
        <title>Genome Analysis of a Verrucomicrobial Endosymbiont With a Tiny Genome Discovered in an Antarctic Lake.</title>
        <authorList>
            <person name="Williams T.J."/>
            <person name="Allen M.A."/>
            <person name="Ivanova N."/>
            <person name="Huntemann M."/>
            <person name="Haque S."/>
            <person name="Hancock A.M."/>
            <person name="Brazendale S."/>
            <person name="Cavicchioli R."/>
        </authorList>
    </citation>
    <scope>NUCLEOTIDE SEQUENCE</scope>
    <source>
        <strain evidence="6">MAG_Ga0307966_1000010</strain>
    </source>
</reference>
<dbReference type="GO" id="GO:0006412">
    <property type="term" value="P:translation"/>
    <property type="evidence" value="ECO:0007669"/>
    <property type="project" value="UniProtKB-UniRule"/>
</dbReference>
<dbReference type="PANTHER" id="PTHR11700">
    <property type="entry name" value="30S RIBOSOMAL PROTEIN S10 FAMILY MEMBER"/>
    <property type="match status" value="1"/>
</dbReference>
<accession>A0AA51GE68</accession>
<dbReference type="InterPro" id="IPR027486">
    <property type="entry name" value="Ribosomal_uS10_dom"/>
</dbReference>
<dbReference type="AlphaFoldDB" id="A0AA51GE68"/>
<protein>
    <recommendedName>
        <fullName evidence="4">Small ribosomal subunit protein uS10</fullName>
    </recommendedName>
</protein>